<keyword evidence="2 3" id="KW-0802">TPR repeat</keyword>
<protein>
    <recommendedName>
        <fullName evidence="4">MalT-like TPR region domain-containing protein</fullName>
    </recommendedName>
</protein>
<evidence type="ECO:0000313" key="6">
    <source>
        <dbReference type="Proteomes" id="UP001374584"/>
    </source>
</evidence>
<evidence type="ECO:0000256" key="1">
    <source>
        <dbReference type="ARBA" id="ARBA00022737"/>
    </source>
</evidence>
<dbReference type="PROSITE" id="PS50005">
    <property type="entry name" value="TPR"/>
    <property type="match status" value="2"/>
</dbReference>
<dbReference type="SMART" id="SM00028">
    <property type="entry name" value="TPR"/>
    <property type="match status" value="6"/>
</dbReference>
<reference evidence="5 6" key="1">
    <citation type="submission" date="2024-01" db="EMBL/GenBank/DDBJ databases">
        <title>The genomes of 5 underutilized Papilionoideae crops provide insights into root nodulation and disease resistanc.</title>
        <authorList>
            <person name="Jiang F."/>
        </authorList>
    </citation>
    <scope>NUCLEOTIDE SEQUENCE [LARGE SCALE GENOMIC DNA]</scope>
    <source>
        <strain evidence="5">JINMINGXINNONG_FW02</strain>
        <tissue evidence="5">Leaves</tissue>
    </source>
</reference>
<dbReference type="Pfam" id="PF17874">
    <property type="entry name" value="TPR_MalT"/>
    <property type="match status" value="1"/>
</dbReference>
<dbReference type="InterPro" id="IPR011990">
    <property type="entry name" value="TPR-like_helical_dom_sf"/>
</dbReference>
<dbReference type="GO" id="GO:0009507">
    <property type="term" value="C:chloroplast"/>
    <property type="evidence" value="ECO:0007669"/>
    <property type="project" value="TreeGrafter"/>
</dbReference>
<dbReference type="Gene3D" id="1.25.40.10">
    <property type="entry name" value="Tetratricopeptide repeat domain"/>
    <property type="match status" value="2"/>
</dbReference>
<dbReference type="Proteomes" id="UP001374584">
    <property type="component" value="Unassembled WGS sequence"/>
</dbReference>
<evidence type="ECO:0000256" key="2">
    <source>
        <dbReference type="ARBA" id="ARBA00022803"/>
    </source>
</evidence>
<feature type="repeat" description="TPR" evidence="3">
    <location>
        <begin position="358"/>
        <end position="391"/>
    </location>
</feature>
<dbReference type="AlphaFoldDB" id="A0AAN9MF23"/>
<proteinExistence type="predicted"/>
<feature type="repeat" description="TPR" evidence="3">
    <location>
        <begin position="232"/>
        <end position="265"/>
    </location>
</feature>
<feature type="domain" description="MalT-like TPR region" evidence="4">
    <location>
        <begin position="233"/>
        <end position="515"/>
    </location>
</feature>
<evidence type="ECO:0000256" key="3">
    <source>
        <dbReference type="PROSITE-ProRule" id="PRU00339"/>
    </source>
</evidence>
<gene>
    <name evidence="5" type="ORF">VNO80_18817</name>
</gene>
<dbReference type="SUPFAM" id="SSF48452">
    <property type="entry name" value="TPR-like"/>
    <property type="match status" value="2"/>
</dbReference>
<accession>A0AAN9MF23</accession>
<dbReference type="GO" id="GO:0009658">
    <property type="term" value="P:chloroplast organization"/>
    <property type="evidence" value="ECO:0007669"/>
    <property type="project" value="TreeGrafter"/>
</dbReference>
<dbReference type="InterPro" id="IPR019734">
    <property type="entry name" value="TPR_rpt"/>
</dbReference>
<dbReference type="EMBL" id="JAYMYR010000007">
    <property type="protein sequence ID" value="KAK7353371.1"/>
    <property type="molecule type" value="Genomic_DNA"/>
</dbReference>
<evidence type="ECO:0000313" key="5">
    <source>
        <dbReference type="EMBL" id="KAK7353371.1"/>
    </source>
</evidence>
<organism evidence="5 6">
    <name type="scientific">Phaseolus coccineus</name>
    <name type="common">Scarlet runner bean</name>
    <name type="synonym">Phaseolus multiflorus</name>
    <dbReference type="NCBI Taxonomy" id="3886"/>
    <lineage>
        <taxon>Eukaryota</taxon>
        <taxon>Viridiplantae</taxon>
        <taxon>Streptophyta</taxon>
        <taxon>Embryophyta</taxon>
        <taxon>Tracheophyta</taxon>
        <taxon>Spermatophyta</taxon>
        <taxon>Magnoliopsida</taxon>
        <taxon>eudicotyledons</taxon>
        <taxon>Gunneridae</taxon>
        <taxon>Pentapetalae</taxon>
        <taxon>rosids</taxon>
        <taxon>fabids</taxon>
        <taxon>Fabales</taxon>
        <taxon>Fabaceae</taxon>
        <taxon>Papilionoideae</taxon>
        <taxon>50 kb inversion clade</taxon>
        <taxon>NPAAA clade</taxon>
        <taxon>indigoferoid/millettioid clade</taxon>
        <taxon>Phaseoleae</taxon>
        <taxon>Phaseolus</taxon>
    </lineage>
</organism>
<dbReference type="InterPro" id="IPR041617">
    <property type="entry name" value="TPR_MalT"/>
</dbReference>
<name>A0AAN9MF23_PHACN</name>
<keyword evidence="6" id="KW-1185">Reference proteome</keyword>
<comment type="caution">
    <text evidence="5">The sequence shown here is derived from an EMBL/GenBank/DDBJ whole genome shotgun (WGS) entry which is preliminary data.</text>
</comment>
<keyword evidence="1" id="KW-0677">Repeat</keyword>
<dbReference type="PANTHER" id="PTHR45641">
    <property type="entry name" value="TETRATRICOPEPTIDE REPEAT PROTEIN (AFU_ORTHOLOGUE AFUA_6G03870)"/>
    <property type="match status" value="1"/>
</dbReference>
<sequence>MIDLFCKGIKVLDHLKVDTEEEYIEIKKFQDQILVMFDPRRKRKTMKGSCLLPSHSFTGIRTSKELRHMLSLCELKSIACFSVCNQRQNYNQKLYIIPIRTASVRVRIARSSVGSLECGGTGPHSDAYSGFSSPNDHQRIGSLERELEELFDEVKRMIRMGNKNDAIDLLTANYEAVKESLNAGTKGIEEAAILDVIALGYMAVGDLKFVGSLLDMMKEVVDNLKDDAPRLDSILMHMGSMYATLNMFEKSLDTYQRALYIMEGTYGKDSTLLVTPCLGMAKVLGSFGKSTKAIEIYQRVITLLGSSRGAQSKDLVVPLLSLGNLLLKERRANDAETHFTRVLDIYTKLYGQNDGRIGIAMSSLARVKSAQGKSDEAIQLFKRAIQVMKDSNYLSPDDSIMEKMRVDLSELLHAAGRGQEGRELLEECLWITERHKGKEHPLLVTHMINLATSYSRSKNYADAEHLLRRSLQILIKHKGTDDQSISFPMLHLAVTLYHLKNDEEAEKLALEVLRIREKAFGKNSLPVGEALDCLVSIQTRLGKDDSELLELLRRILSIQEREFGYESEEVLVSLKKIVYYLDKLGKKDEKLTLHRRLSVLRKKYNQMVNY</sequence>
<dbReference type="PANTHER" id="PTHR45641:SF19">
    <property type="entry name" value="NEPHROCYSTIN-3"/>
    <property type="match status" value="1"/>
</dbReference>
<evidence type="ECO:0000259" key="4">
    <source>
        <dbReference type="Pfam" id="PF17874"/>
    </source>
</evidence>